<comment type="caution">
    <text evidence="2">The sequence shown here is derived from an EMBL/GenBank/DDBJ whole genome shotgun (WGS) entry which is preliminary data.</text>
</comment>
<dbReference type="EMBL" id="QGNW01000034">
    <property type="protein sequence ID" value="RVX10570.1"/>
    <property type="molecule type" value="Genomic_DNA"/>
</dbReference>
<reference evidence="2 4" key="1">
    <citation type="journal article" date="2018" name="PLoS Genet.">
        <title>Population sequencing reveals clonal diversity and ancestral inbreeding in the grapevine cultivar Chardonnay.</title>
        <authorList>
            <person name="Roach M.J."/>
            <person name="Johnson D.L."/>
            <person name="Bohlmann J."/>
            <person name="van Vuuren H.J."/>
            <person name="Jones S.J."/>
            <person name="Pretorius I.S."/>
            <person name="Schmidt S.A."/>
            <person name="Borneman A.R."/>
        </authorList>
    </citation>
    <scope>NUCLEOTIDE SEQUENCE [LARGE SCALE GENOMIC DNA]</scope>
    <source>
        <strain evidence="4">cv. Chardonnay</strain>
        <strain evidence="2">I10V1</strain>
        <tissue evidence="2">Leaf</tissue>
    </source>
</reference>
<sequence>MAFSSWWVFHLPWRVRALVLHQKKLGNNMSVHSDKVTCMGKLCRAYMQQEWAHMSEGGALVVRCGEAEDLTNQKLGSGLNKMNYAEGVVQARWVDVAQGEC</sequence>
<evidence type="ECO:0000313" key="2">
    <source>
        <dbReference type="EMBL" id="RVW47272.1"/>
    </source>
</evidence>
<evidence type="ECO:0000256" key="1">
    <source>
        <dbReference type="SAM" id="SignalP"/>
    </source>
</evidence>
<organism evidence="2 4">
    <name type="scientific">Vitis vinifera</name>
    <name type="common">Grape</name>
    <dbReference type="NCBI Taxonomy" id="29760"/>
    <lineage>
        <taxon>Eukaryota</taxon>
        <taxon>Viridiplantae</taxon>
        <taxon>Streptophyta</taxon>
        <taxon>Embryophyta</taxon>
        <taxon>Tracheophyta</taxon>
        <taxon>Spermatophyta</taxon>
        <taxon>Magnoliopsida</taxon>
        <taxon>eudicotyledons</taxon>
        <taxon>Gunneridae</taxon>
        <taxon>Pentapetalae</taxon>
        <taxon>rosids</taxon>
        <taxon>Vitales</taxon>
        <taxon>Vitaceae</taxon>
        <taxon>Viteae</taxon>
        <taxon>Vitis</taxon>
    </lineage>
</organism>
<keyword evidence="1" id="KW-0732">Signal</keyword>
<dbReference type="Proteomes" id="UP000288805">
    <property type="component" value="Unassembled WGS sequence"/>
</dbReference>
<dbReference type="EMBL" id="QGNW01001287">
    <property type="protein sequence ID" value="RVW47272.1"/>
    <property type="molecule type" value="Genomic_DNA"/>
</dbReference>
<name>A0A438EHX7_VITVI</name>
<feature type="chain" id="PRO_5036108567" evidence="1">
    <location>
        <begin position="18"/>
        <end position="101"/>
    </location>
</feature>
<evidence type="ECO:0000313" key="4">
    <source>
        <dbReference type="Proteomes" id="UP000288805"/>
    </source>
</evidence>
<protein>
    <submittedName>
        <fullName evidence="2">Uncharacterized protein</fullName>
    </submittedName>
</protein>
<feature type="signal peptide" evidence="1">
    <location>
        <begin position="1"/>
        <end position="17"/>
    </location>
</feature>
<gene>
    <name evidence="3" type="ORF">CK203_016989</name>
    <name evidence="2" type="ORF">CK203_070145</name>
</gene>
<accession>A0A438EHX7</accession>
<proteinExistence type="predicted"/>
<dbReference type="AlphaFoldDB" id="A0A438EHX7"/>
<evidence type="ECO:0000313" key="3">
    <source>
        <dbReference type="EMBL" id="RVX10570.1"/>
    </source>
</evidence>